<keyword evidence="4 8" id="KW-0812">Transmembrane</keyword>
<evidence type="ECO:0000256" key="7">
    <source>
        <dbReference type="SAM" id="MobiDB-lite"/>
    </source>
</evidence>
<feature type="region of interest" description="Disordered" evidence="7">
    <location>
        <begin position="1"/>
        <end position="32"/>
    </location>
</feature>
<sequence>MSTSVGPAARAGQALGDAPEETLPEETVPEETVPPSLRQVLLRGAKGSLQAALAISVALQASTLGLFLPRWLKDLLFDGGGFWFDTLLVWALIGFCWALLGRLWWSFGAVAALALVLGVVTLVKIPLRREPVYPSDIDFLREPGFLTSMVPLPLLILGGLAVGGVLVAAARIGRRMQQRWPRPRLWALPRRQALAVIGLRLGVLALTGVMLLHAFQFNHQGNAWRGLYEARGESWRYWNQTTNYRSNGFIGGFLYNMPTEAMAAPTSYDAEVMARLADRYTAAAERINATRDGSLADVNVVLVLSESFTDPTELEGFELERDPIPHTRALMARTTSGHMLAQMYGGGTANMEFETLTGQSLRLFRPQMLSPYQMLVPGERDYPSAVGWFRAQGHRAVAVHPYRVGMYKRQQVYHRFGFQEFVHDTTLPGARTIDDNPFISDASAFDEVLRQIDDSEAPLLVNLVTMQNHIPVTDNYPDPIGVEGVSGGQAERIGQYARGLEHSDAAFADFLDALDGADEETIVLFYGDHLPGIYSSDTQSANDGLRLHRTPFLVWSNRAEQNVVREVPITSPAFFLPLLYEVADAPVPPYLALLDEVREHVGAMAQGRLLDTSGDPVQPEDLDDETKQLLADLRLVQYDFSIGERFAVDRMWPGSVVTNP</sequence>
<feature type="transmembrane region" description="Helical" evidence="8">
    <location>
        <begin position="145"/>
        <end position="172"/>
    </location>
</feature>
<keyword evidence="6 8" id="KW-0472">Membrane</keyword>
<dbReference type="InterPro" id="IPR000917">
    <property type="entry name" value="Sulfatase_N"/>
</dbReference>
<evidence type="ECO:0000256" key="5">
    <source>
        <dbReference type="ARBA" id="ARBA00022989"/>
    </source>
</evidence>
<dbReference type="EMBL" id="JAERTX010000008">
    <property type="protein sequence ID" value="MBM9460457.1"/>
    <property type="molecule type" value="Genomic_DNA"/>
</dbReference>
<feature type="compositionally biased region" description="Acidic residues" evidence="7">
    <location>
        <begin position="18"/>
        <end position="29"/>
    </location>
</feature>
<dbReference type="RefSeq" id="WP_205291754.1">
    <property type="nucleotide sequence ID" value="NZ_CP074406.1"/>
</dbReference>
<dbReference type="PANTHER" id="PTHR47371">
    <property type="entry name" value="LIPOTEICHOIC ACID SYNTHASE"/>
    <property type="match status" value="1"/>
</dbReference>
<feature type="transmembrane region" description="Helical" evidence="8">
    <location>
        <begin position="193"/>
        <end position="215"/>
    </location>
</feature>
<dbReference type="GO" id="GO:0005886">
    <property type="term" value="C:plasma membrane"/>
    <property type="evidence" value="ECO:0007669"/>
    <property type="project" value="UniProtKB-SubCell"/>
</dbReference>
<comment type="caution">
    <text evidence="10">The sequence shown here is derived from an EMBL/GenBank/DDBJ whole genome shotgun (WGS) entry which is preliminary data.</text>
</comment>
<feature type="transmembrane region" description="Helical" evidence="8">
    <location>
        <begin position="48"/>
        <end position="68"/>
    </location>
</feature>
<proteinExistence type="predicted"/>
<dbReference type="Proteomes" id="UP000663791">
    <property type="component" value="Unassembled WGS sequence"/>
</dbReference>
<dbReference type="InterPro" id="IPR017850">
    <property type="entry name" value="Alkaline_phosphatase_core_sf"/>
</dbReference>
<gene>
    <name evidence="10" type="ORF">JK386_11125</name>
</gene>
<feature type="transmembrane region" description="Helical" evidence="8">
    <location>
        <begin position="80"/>
        <end position="100"/>
    </location>
</feature>
<evidence type="ECO:0000256" key="2">
    <source>
        <dbReference type="ARBA" id="ARBA00004936"/>
    </source>
</evidence>
<evidence type="ECO:0000313" key="10">
    <source>
        <dbReference type="EMBL" id="MBM9460457.1"/>
    </source>
</evidence>
<reference evidence="10" key="1">
    <citation type="submission" date="2021-01" db="EMBL/GenBank/DDBJ databases">
        <title>Novel species in genus Nocardioides.</title>
        <authorList>
            <person name="Zhang G."/>
        </authorList>
    </citation>
    <scope>NUCLEOTIDE SEQUENCE</scope>
    <source>
        <strain evidence="10">Zg-536</strain>
    </source>
</reference>
<feature type="transmembrane region" description="Helical" evidence="8">
    <location>
        <begin position="107"/>
        <end position="125"/>
    </location>
</feature>
<evidence type="ECO:0000256" key="3">
    <source>
        <dbReference type="ARBA" id="ARBA00022475"/>
    </source>
</evidence>
<dbReference type="Pfam" id="PF00884">
    <property type="entry name" value="Sulfatase"/>
    <property type="match status" value="1"/>
</dbReference>
<evidence type="ECO:0000256" key="4">
    <source>
        <dbReference type="ARBA" id="ARBA00022692"/>
    </source>
</evidence>
<feature type="domain" description="Sulfatase N-terminal" evidence="9">
    <location>
        <begin position="299"/>
        <end position="584"/>
    </location>
</feature>
<organism evidence="10 11">
    <name type="scientific">Nocardioides faecalis</name>
    <dbReference type="NCBI Taxonomy" id="2803858"/>
    <lineage>
        <taxon>Bacteria</taxon>
        <taxon>Bacillati</taxon>
        <taxon>Actinomycetota</taxon>
        <taxon>Actinomycetes</taxon>
        <taxon>Propionibacteriales</taxon>
        <taxon>Nocardioidaceae</taxon>
        <taxon>Nocardioides</taxon>
    </lineage>
</organism>
<evidence type="ECO:0000256" key="6">
    <source>
        <dbReference type="ARBA" id="ARBA00023136"/>
    </source>
</evidence>
<dbReference type="SUPFAM" id="SSF53649">
    <property type="entry name" value="Alkaline phosphatase-like"/>
    <property type="match status" value="1"/>
</dbReference>
<comment type="pathway">
    <text evidence="2">Cell wall biogenesis; lipoteichoic acid biosynthesis.</text>
</comment>
<keyword evidence="11" id="KW-1185">Reference proteome</keyword>
<accession>A0A938Y1I3</accession>
<evidence type="ECO:0000313" key="11">
    <source>
        <dbReference type="Proteomes" id="UP000663791"/>
    </source>
</evidence>
<keyword evidence="5 8" id="KW-1133">Transmembrane helix</keyword>
<protein>
    <submittedName>
        <fullName evidence="10">LTA synthase family protein</fullName>
    </submittedName>
</protein>
<dbReference type="PANTHER" id="PTHR47371:SF3">
    <property type="entry name" value="PHOSPHOGLYCEROL TRANSFERASE I"/>
    <property type="match status" value="1"/>
</dbReference>
<dbReference type="InterPro" id="IPR050448">
    <property type="entry name" value="OpgB/LTA_synthase_biosynth"/>
</dbReference>
<comment type="subcellular location">
    <subcellularLocation>
        <location evidence="1">Cell membrane</location>
        <topology evidence="1">Multi-pass membrane protein</topology>
    </subcellularLocation>
</comment>
<keyword evidence="3" id="KW-1003">Cell membrane</keyword>
<dbReference type="AlphaFoldDB" id="A0A938Y1I3"/>
<evidence type="ECO:0000259" key="9">
    <source>
        <dbReference type="Pfam" id="PF00884"/>
    </source>
</evidence>
<evidence type="ECO:0000256" key="8">
    <source>
        <dbReference type="SAM" id="Phobius"/>
    </source>
</evidence>
<dbReference type="Gene3D" id="3.40.720.10">
    <property type="entry name" value="Alkaline Phosphatase, subunit A"/>
    <property type="match status" value="1"/>
</dbReference>
<dbReference type="CDD" id="cd16015">
    <property type="entry name" value="LTA_synthase"/>
    <property type="match status" value="1"/>
</dbReference>
<name>A0A938Y1I3_9ACTN</name>
<evidence type="ECO:0000256" key="1">
    <source>
        <dbReference type="ARBA" id="ARBA00004651"/>
    </source>
</evidence>